<feature type="compositionally biased region" description="Polar residues" evidence="1">
    <location>
        <begin position="253"/>
        <end position="304"/>
    </location>
</feature>
<dbReference type="OrthoDB" id="3543352at2759"/>
<feature type="compositionally biased region" description="Polar residues" evidence="1">
    <location>
        <begin position="1340"/>
        <end position="1350"/>
    </location>
</feature>
<organism evidence="2 3">
    <name type="scientific">Cadophora malorum</name>
    <dbReference type="NCBI Taxonomy" id="108018"/>
    <lineage>
        <taxon>Eukaryota</taxon>
        <taxon>Fungi</taxon>
        <taxon>Dikarya</taxon>
        <taxon>Ascomycota</taxon>
        <taxon>Pezizomycotina</taxon>
        <taxon>Leotiomycetes</taxon>
        <taxon>Helotiales</taxon>
        <taxon>Ploettnerulaceae</taxon>
        <taxon>Cadophora</taxon>
    </lineage>
</organism>
<feature type="region of interest" description="Disordered" evidence="1">
    <location>
        <begin position="253"/>
        <end position="341"/>
    </location>
</feature>
<feature type="compositionally biased region" description="Polar residues" evidence="1">
    <location>
        <begin position="1042"/>
        <end position="1062"/>
    </location>
</feature>
<evidence type="ECO:0000313" key="2">
    <source>
        <dbReference type="EMBL" id="KAG4415616.1"/>
    </source>
</evidence>
<sequence length="1407" mass="150223">MDNDPGLPPGAVPPEKEYSAEKLAQIHAAMMEELGLGRLDTLHLADKGPSVEVLRPLQKPKKIANTAVAAWHNLHLEEAADPTKADLDNIADGQLYRLRRGASSSGSRGNSAPRGGHFSSGHRGGGRGGRGGHDYSNGYLGHGRQDARHFDSTSTPRSFYHNARENLKSSTHVDRVMARLRGAIESTSANSPTNRHSAHGPGVPPTNRQSKGKALARPPQPINPQSLNPQPVQPRVNLDDGDGFLKWAGIGNSATIKPSTKPIVSTPAQSQQYTPHTHPPSNSTLVASTNGVATQAQDSSTESLGDQGLMGSKWGPSPQEPVQQAIPGLEPPPKSRDIPAPQQLARPNTASVLQQTLTSHDVLHQQQSTSILDLLKSCRRVPVKIIKNDSSTKREGSAAMVKKNKTDKFFSLILTDSTSGNVLVDETVSHDALFEVSGSVVTYRAAQHTVDKPITWKVMFGLPVYAASFANFVILERQASGYIARATSDPGPVLPERSYELETSSYSAPDAIDTSINQCQKAEEANEHTDQTINCSQTHYRPGYDLNNVPATAAFAQTVDSENAEFLISLGDGGHIGQTYAPPSTMNSDVFDLLEADDSDVITGLFGVLGGDDMFFENMKHAVVTEGGNLVGQISSDDLKSDQFYQSVLQTAVARYLSKSEFFTMLPEEYCAAYVQNKSRKIMDLAISRRYLSPEPSTSPAEENIGDVIQVEETPSNAPMALHQEHKDINGAQIMSQSSRDSTKVEESQAQSTQDFSIKYSPDSLLNLRSHAVPVKISEHPPRERRPTRVVAPHITTVKEWQSFSATESKSTTPVPETRSVSRSTVPIEVADVPKSNSQDSNPPILTSSEASRAAPAPSTAISWQVFAAAEDPKSSARDQSARAAVPATSPTTAEAAQEVETTASVSSTTLSTIATPQHSQHTDDALWAAILGSVGSSKSVFQPKPQVPKGNLRHHPSKSDINDRLAKDFSGLNLNTSVAKSAVEPATSVSEKSTATTRIETKVHSIPAPIAFHAQPLGSFTPAVPTAVPEQSLAAPKTEVNVLSTPESRSMPRNQSSAHSSTFVALTPASQAMQHKITAALKQPLVASPRLSSASSFSRPSFASGPMDGVQSQLKTTTDAGKDTTDASRETPPSAQVKAKMELKDSSSNGATVSSPAVMEAKIQGVSSTIKTEPSKNPISSVPAVDSSRHIQAAAEPAKRSKALDDSLNKVLEGAPGLSASKWADDSTTLHTTAHTAPRTYSSSFQPTQQAPYYSQGPPTQGYAPVMTTVLVPDGPGRWKEVTGIVKAGSIPLVAHAPMPQPAGPYVENVRPSSGPIDYSSYPAHANFPVRPNTFQHHSSFGSVNSESKINPAAPTFKPSPQRAQGSTPLSQRQPLSPSKNIQSQLQSRLNSSMTGPRMSYQGPQS</sequence>
<name>A0A8H7W2R5_9HELO</name>
<feature type="compositionally biased region" description="Basic and acidic residues" evidence="1">
    <location>
        <begin position="1121"/>
        <end position="1130"/>
    </location>
</feature>
<feature type="compositionally biased region" description="Polar residues" evidence="1">
    <location>
        <begin position="185"/>
        <end position="195"/>
    </location>
</feature>
<evidence type="ECO:0000313" key="3">
    <source>
        <dbReference type="Proteomes" id="UP000664132"/>
    </source>
</evidence>
<feature type="region of interest" description="Disordered" evidence="1">
    <location>
        <begin position="802"/>
        <end position="857"/>
    </location>
</feature>
<dbReference type="EMBL" id="JAFJYH010000215">
    <property type="protein sequence ID" value="KAG4415616.1"/>
    <property type="molecule type" value="Genomic_DNA"/>
</dbReference>
<feature type="region of interest" description="Disordered" evidence="1">
    <location>
        <begin position="1032"/>
        <end position="1062"/>
    </location>
</feature>
<feature type="region of interest" description="Disordered" evidence="1">
    <location>
        <begin position="1340"/>
        <end position="1407"/>
    </location>
</feature>
<feature type="compositionally biased region" description="Basic and acidic residues" evidence="1">
    <location>
        <begin position="162"/>
        <end position="173"/>
    </location>
</feature>
<feature type="region of interest" description="Disordered" evidence="1">
    <location>
        <begin position="185"/>
        <end position="240"/>
    </location>
</feature>
<reference evidence="2" key="1">
    <citation type="submission" date="2021-02" db="EMBL/GenBank/DDBJ databases">
        <title>Genome sequence Cadophora malorum strain M34.</title>
        <authorList>
            <person name="Stefanovic E."/>
            <person name="Vu D."/>
            <person name="Scully C."/>
            <person name="Dijksterhuis J."/>
            <person name="Roader J."/>
            <person name="Houbraken J."/>
        </authorList>
    </citation>
    <scope>NUCLEOTIDE SEQUENCE</scope>
    <source>
        <strain evidence="2">M34</strain>
    </source>
</reference>
<feature type="region of interest" description="Disordered" evidence="1">
    <location>
        <begin position="1093"/>
        <end position="1203"/>
    </location>
</feature>
<feature type="region of interest" description="Disordered" evidence="1">
    <location>
        <begin position="99"/>
        <end position="173"/>
    </location>
</feature>
<feature type="compositionally biased region" description="Polar residues" evidence="1">
    <location>
        <begin position="1166"/>
        <end position="1181"/>
    </location>
</feature>
<feature type="compositionally biased region" description="Polar residues" evidence="1">
    <location>
        <begin position="802"/>
        <end position="825"/>
    </location>
</feature>
<gene>
    <name evidence="2" type="ORF">IFR04_011230</name>
</gene>
<feature type="compositionally biased region" description="Low complexity" evidence="1">
    <location>
        <begin position="847"/>
        <end position="857"/>
    </location>
</feature>
<dbReference type="Proteomes" id="UP000664132">
    <property type="component" value="Unassembled WGS sequence"/>
</dbReference>
<proteinExistence type="predicted"/>
<protein>
    <submittedName>
        <fullName evidence="2">Uncharacterized protein</fullName>
    </submittedName>
</protein>
<feature type="region of interest" description="Disordered" evidence="1">
    <location>
        <begin position="735"/>
        <end position="758"/>
    </location>
</feature>
<feature type="compositionally biased region" description="Polar residues" evidence="1">
    <location>
        <begin position="835"/>
        <end position="846"/>
    </location>
</feature>
<feature type="compositionally biased region" description="Low complexity" evidence="1">
    <location>
        <begin position="1093"/>
        <end position="1105"/>
    </location>
</feature>
<keyword evidence="3" id="KW-1185">Reference proteome</keyword>
<feature type="compositionally biased region" description="Polar residues" evidence="1">
    <location>
        <begin position="1147"/>
        <end position="1156"/>
    </location>
</feature>
<comment type="caution">
    <text evidence="2">The sequence shown here is derived from an EMBL/GenBank/DDBJ whole genome shotgun (WGS) entry which is preliminary data.</text>
</comment>
<feature type="compositionally biased region" description="Polar residues" evidence="1">
    <location>
        <begin position="1363"/>
        <end position="1396"/>
    </location>
</feature>
<feature type="compositionally biased region" description="Low complexity" evidence="1">
    <location>
        <begin position="101"/>
        <end position="121"/>
    </location>
</feature>
<accession>A0A8H7W2R5</accession>
<evidence type="ECO:0000256" key="1">
    <source>
        <dbReference type="SAM" id="MobiDB-lite"/>
    </source>
</evidence>
<feature type="region of interest" description="Disordered" evidence="1">
    <location>
        <begin position="873"/>
        <end position="895"/>
    </location>
</feature>